<sequence length="296" mass="34613">MEFVFIPNLSELQAENCGIAILSPGWIHRKRNISTSVFILGHQGKVEIQEESEVFCIKPSSFCLLSEGRNHWGTEQIKEKARYYWIHFKTIGIPQFISEKEALTIINNKEIAKSRLSDALLLPRYMNMINTNMIREQFHALLYEQENSSFTKEKYQATVKLMLISLNEMVIDIINNSQKNEDNKSLVNKIIQLVYENLTSPDFSVKTLADSLCYNPDYLNRHFKSLMKRSLIEYIIDKRIEHSLVALIDSDKTISTIAEDSGFSSYRDFIHQFKLRKDMTPSNYRNYHRMIHITNN</sequence>
<proteinExistence type="predicted"/>
<organism evidence="5 6">
    <name type="scientific">Sphaerochaeta globosa (strain ATCC BAA-1886 / DSM 22777 / Buddy)</name>
    <name type="common">Spirochaeta sp. (strain Buddy)</name>
    <dbReference type="NCBI Taxonomy" id="158189"/>
    <lineage>
        <taxon>Bacteria</taxon>
        <taxon>Pseudomonadati</taxon>
        <taxon>Spirochaetota</taxon>
        <taxon>Spirochaetia</taxon>
        <taxon>Spirochaetales</taxon>
        <taxon>Sphaerochaetaceae</taxon>
        <taxon>Sphaerochaeta</taxon>
    </lineage>
</organism>
<gene>
    <name evidence="5" type="ordered locus">SpiBuddy_0763</name>
</gene>
<accession>F0RY91</accession>
<dbReference type="PANTHER" id="PTHR43280:SF2">
    <property type="entry name" value="HTH-TYPE TRANSCRIPTIONAL REGULATOR EXSA"/>
    <property type="match status" value="1"/>
</dbReference>
<dbReference type="Proteomes" id="UP000008466">
    <property type="component" value="Chromosome"/>
</dbReference>
<dbReference type="eggNOG" id="COG2207">
    <property type="taxonomic scope" value="Bacteria"/>
</dbReference>
<protein>
    <submittedName>
        <fullName evidence="5">Transcriptional regulator, AraC family</fullName>
    </submittedName>
</protein>
<dbReference type="SUPFAM" id="SSF46689">
    <property type="entry name" value="Homeodomain-like"/>
    <property type="match status" value="1"/>
</dbReference>
<dbReference type="STRING" id="158189.SpiBuddy_0763"/>
<evidence type="ECO:0000256" key="1">
    <source>
        <dbReference type="ARBA" id="ARBA00023015"/>
    </source>
</evidence>
<keyword evidence="2" id="KW-0238">DNA-binding</keyword>
<dbReference type="PANTHER" id="PTHR43280">
    <property type="entry name" value="ARAC-FAMILY TRANSCRIPTIONAL REGULATOR"/>
    <property type="match status" value="1"/>
</dbReference>
<dbReference type="EMBL" id="CP002541">
    <property type="protein sequence ID" value="ADY12590.1"/>
    <property type="molecule type" value="Genomic_DNA"/>
</dbReference>
<evidence type="ECO:0000256" key="3">
    <source>
        <dbReference type="ARBA" id="ARBA00023163"/>
    </source>
</evidence>
<dbReference type="InterPro" id="IPR018060">
    <property type="entry name" value="HTH_AraC"/>
</dbReference>
<dbReference type="PROSITE" id="PS00041">
    <property type="entry name" value="HTH_ARAC_FAMILY_1"/>
    <property type="match status" value="1"/>
</dbReference>
<keyword evidence="3" id="KW-0804">Transcription</keyword>
<name>F0RY91_SPHGB</name>
<dbReference type="KEGG" id="sbu:SpiBuddy_0763"/>
<dbReference type="RefSeq" id="WP_013606443.1">
    <property type="nucleotide sequence ID" value="NC_015152.1"/>
</dbReference>
<dbReference type="Gene3D" id="1.10.10.60">
    <property type="entry name" value="Homeodomain-like"/>
    <property type="match status" value="2"/>
</dbReference>
<dbReference type="InterPro" id="IPR018062">
    <property type="entry name" value="HTH_AraC-typ_CS"/>
</dbReference>
<evidence type="ECO:0000313" key="6">
    <source>
        <dbReference type="Proteomes" id="UP000008466"/>
    </source>
</evidence>
<dbReference type="PROSITE" id="PS01124">
    <property type="entry name" value="HTH_ARAC_FAMILY_2"/>
    <property type="match status" value="1"/>
</dbReference>
<feature type="domain" description="HTH araC/xylS-type" evidence="4">
    <location>
        <begin position="188"/>
        <end position="287"/>
    </location>
</feature>
<evidence type="ECO:0000313" key="5">
    <source>
        <dbReference type="EMBL" id="ADY12590.1"/>
    </source>
</evidence>
<evidence type="ECO:0000256" key="2">
    <source>
        <dbReference type="ARBA" id="ARBA00023125"/>
    </source>
</evidence>
<reference evidence="6" key="1">
    <citation type="submission" date="2011-02" db="EMBL/GenBank/DDBJ databases">
        <title>Complete sequence of Spirochaeta sp. Buddy.</title>
        <authorList>
            <person name="Lucas S."/>
            <person name="Copeland A."/>
            <person name="Lapidus A."/>
            <person name="Cheng J.-F."/>
            <person name="Goodwin L."/>
            <person name="Pitluck S."/>
            <person name="Zeytun A."/>
            <person name="Detter J.C."/>
            <person name="Han C."/>
            <person name="Tapia R."/>
            <person name="Land M."/>
            <person name="Hauser L."/>
            <person name="Kyrpides N."/>
            <person name="Ivanova N."/>
            <person name="Mikhailova N."/>
            <person name="Pagani I."/>
            <person name="Ritalahti K.M."/>
            <person name="Loeffler F.E."/>
            <person name="Woyke T."/>
        </authorList>
    </citation>
    <scope>NUCLEOTIDE SEQUENCE [LARGE SCALE GENOMIC DNA]</scope>
    <source>
        <strain evidence="6">ATCC BAA-1886 / DSM 22777 / Buddy</strain>
    </source>
</reference>
<dbReference type="Pfam" id="PF12833">
    <property type="entry name" value="HTH_18"/>
    <property type="match status" value="1"/>
</dbReference>
<dbReference type="InterPro" id="IPR009057">
    <property type="entry name" value="Homeodomain-like_sf"/>
</dbReference>
<dbReference type="HOGENOM" id="CLU_000445_88_6_12"/>
<keyword evidence="1" id="KW-0805">Transcription regulation</keyword>
<dbReference type="InterPro" id="IPR037923">
    <property type="entry name" value="HTH-like"/>
</dbReference>
<keyword evidence="6" id="KW-1185">Reference proteome</keyword>
<dbReference type="SMART" id="SM00342">
    <property type="entry name" value="HTH_ARAC"/>
    <property type="match status" value="1"/>
</dbReference>
<dbReference type="GO" id="GO:0043565">
    <property type="term" value="F:sequence-specific DNA binding"/>
    <property type="evidence" value="ECO:0007669"/>
    <property type="project" value="InterPro"/>
</dbReference>
<dbReference type="AlphaFoldDB" id="F0RY91"/>
<dbReference type="SUPFAM" id="SSF51215">
    <property type="entry name" value="Regulatory protein AraC"/>
    <property type="match status" value="1"/>
</dbReference>
<evidence type="ECO:0000259" key="4">
    <source>
        <dbReference type="PROSITE" id="PS01124"/>
    </source>
</evidence>
<dbReference type="GO" id="GO:0003700">
    <property type="term" value="F:DNA-binding transcription factor activity"/>
    <property type="evidence" value="ECO:0007669"/>
    <property type="project" value="InterPro"/>
</dbReference>